<keyword evidence="1" id="KW-0812">Transmembrane</keyword>
<proteinExistence type="predicted"/>
<sequence>MLKLWLRAFGQGAALVGVLGAAFFTYKQIVSPRRPRTPAKRVVHIFYDKEIEEAVAPHAARETLSAWKYNWRLAGWHPRILTTFDSQHSSLHDDLVHALSLARYKHASEKETSCLMRYVAMAAVGGGWLSDIDTVPTNLQPGRDLPNNGNFTVFENEFASMMSGTRVEFERVLRVLLRRLRKGKVSTGVPGVCSDKHTLRTMVAEGQILSMRLVIPADFWSDTATCANMTNNRSFAIQFSQASIENLGYLVDGRGALMNRTMDRWRACRNKNTLVV</sequence>
<feature type="transmembrane region" description="Helical" evidence="1">
    <location>
        <begin position="6"/>
        <end position="26"/>
    </location>
</feature>
<keyword evidence="1" id="KW-0472">Membrane</keyword>
<dbReference type="EMBL" id="CAJNIZ010007224">
    <property type="protein sequence ID" value="CAE7256154.1"/>
    <property type="molecule type" value="Genomic_DNA"/>
</dbReference>
<dbReference type="Proteomes" id="UP000649617">
    <property type="component" value="Unassembled WGS sequence"/>
</dbReference>
<gene>
    <name evidence="2" type="ORF">SPIL2461_LOCUS5178</name>
</gene>
<organism evidence="2 3">
    <name type="scientific">Symbiodinium pilosum</name>
    <name type="common">Dinoflagellate</name>
    <dbReference type="NCBI Taxonomy" id="2952"/>
    <lineage>
        <taxon>Eukaryota</taxon>
        <taxon>Sar</taxon>
        <taxon>Alveolata</taxon>
        <taxon>Dinophyceae</taxon>
        <taxon>Suessiales</taxon>
        <taxon>Symbiodiniaceae</taxon>
        <taxon>Symbiodinium</taxon>
    </lineage>
</organism>
<evidence type="ECO:0000256" key="1">
    <source>
        <dbReference type="SAM" id="Phobius"/>
    </source>
</evidence>
<protein>
    <recommendedName>
        <fullName evidence="4">Initiation-specific alpha-1,6-mannosyltransferase</fullName>
    </recommendedName>
</protein>
<keyword evidence="1" id="KW-1133">Transmembrane helix</keyword>
<comment type="caution">
    <text evidence="2">The sequence shown here is derived from an EMBL/GenBank/DDBJ whole genome shotgun (WGS) entry which is preliminary data.</text>
</comment>
<accession>A0A812M3L0</accession>
<evidence type="ECO:0000313" key="3">
    <source>
        <dbReference type="Proteomes" id="UP000649617"/>
    </source>
</evidence>
<keyword evidence="3" id="KW-1185">Reference proteome</keyword>
<evidence type="ECO:0008006" key="4">
    <source>
        <dbReference type="Google" id="ProtNLM"/>
    </source>
</evidence>
<name>A0A812M3L0_SYMPI</name>
<dbReference type="AlphaFoldDB" id="A0A812M3L0"/>
<reference evidence="2" key="1">
    <citation type="submission" date="2021-02" db="EMBL/GenBank/DDBJ databases">
        <authorList>
            <person name="Dougan E. K."/>
            <person name="Rhodes N."/>
            <person name="Thang M."/>
            <person name="Chan C."/>
        </authorList>
    </citation>
    <scope>NUCLEOTIDE SEQUENCE</scope>
</reference>
<dbReference type="OrthoDB" id="423767at2759"/>
<evidence type="ECO:0000313" key="2">
    <source>
        <dbReference type="EMBL" id="CAE7256154.1"/>
    </source>
</evidence>